<organism evidence="1">
    <name type="scientific">marine sediment metagenome</name>
    <dbReference type="NCBI Taxonomy" id="412755"/>
    <lineage>
        <taxon>unclassified sequences</taxon>
        <taxon>metagenomes</taxon>
        <taxon>ecological metagenomes</taxon>
    </lineage>
</organism>
<protein>
    <submittedName>
        <fullName evidence="1">Uncharacterized protein</fullName>
    </submittedName>
</protein>
<sequence length="195" mass="22643">MFARIKKSGKHQYLQIVENRRENKKTVQRVISTVGRMDRLQAKGDIEKLVRSLSRFSEKTLLILSGKSEVNASAKKIGPPLIFERLWKELGIRRVIKNLLVGRKFEFDVERAIFLTVLHRLFVSGSDRSCDTWHGDYVISGVDELKLHHLYRAMAFLGEEIPDQKDKTPFSPRCTKDIIEENLFFEHRDLFTGLA</sequence>
<gene>
    <name evidence="1" type="ORF">S12H4_08249</name>
</gene>
<dbReference type="EMBL" id="BARW01003164">
    <property type="protein sequence ID" value="GAI64105.1"/>
    <property type="molecule type" value="Genomic_DNA"/>
</dbReference>
<reference evidence="1" key="1">
    <citation type="journal article" date="2014" name="Front. Microbiol.">
        <title>High frequency of phylogenetically diverse reductive dehalogenase-homologous genes in deep subseafloor sedimentary metagenomes.</title>
        <authorList>
            <person name="Kawai M."/>
            <person name="Futagami T."/>
            <person name="Toyoda A."/>
            <person name="Takaki Y."/>
            <person name="Nishi S."/>
            <person name="Hori S."/>
            <person name="Arai W."/>
            <person name="Tsubouchi T."/>
            <person name="Morono Y."/>
            <person name="Uchiyama I."/>
            <person name="Ito T."/>
            <person name="Fujiyama A."/>
            <person name="Inagaki F."/>
            <person name="Takami H."/>
        </authorList>
    </citation>
    <scope>NUCLEOTIDE SEQUENCE</scope>
    <source>
        <strain evidence="1">Expedition CK06-06</strain>
    </source>
</reference>
<feature type="non-terminal residue" evidence="1">
    <location>
        <position position="195"/>
    </location>
</feature>
<name>X1RLQ8_9ZZZZ</name>
<accession>X1RLQ8</accession>
<evidence type="ECO:0000313" key="1">
    <source>
        <dbReference type="EMBL" id="GAI64105.1"/>
    </source>
</evidence>
<comment type="caution">
    <text evidence="1">The sequence shown here is derived from an EMBL/GenBank/DDBJ whole genome shotgun (WGS) entry which is preliminary data.</text>
</comment>
<proteinExistence type="predicted"/>
<dbReference type="AlphaFoldDB" id="X1RLQ8"/>